<gene>
    <name evidence="1" type="ORF">H4683_003360</name>
</gene>
<reference evidence="1" key="1">
    <citation type="submission" date="2020-10" db="EMBL/GenBank/DDBJ databases">
        <title>Genomic Encyclopedia of Type Strains, Phase IV (KMG-IV): sequencing the most valuable type-strain genomes for metagenomic binning, comparative biology and taxonomic classification.</title>
        <authorList>
            <person name="Goeker M."/>
        </authorList>
    </citation>
    <scope>NUCLEOTIDE SEQUENCE</scope>
    <source>
        <strain evidence="1">DSM 13886</strain>
    </source>
</reference>
<organism evidence="1 2">
    <name type="scientific">Sporosarcina limicola</name>
    <dbReference type="NCBI Taxonomy" id="34101"/>
    <lineage>
        <taxon>Bacteria</taxon>
        <taxon>Bacillati</taxon>
        <taxon>Bacillota</taxon>
        <taxon>Bacilli</taxon>
        <taxon>Bacillales</taxon>
        <taxon>Caryophanaceae</taxon>
        <taxon>Sporosarcina</taxon>
    </lineage>
</organism>
<protein>
    <submittedName>
        <fullName evidence="1">Uncharacterized protein</fullName>
    </submittedName>
</protein>
<evidence type="ECO:0000313" key="1">
    <source>
        <dbReference type="EMBL" id="MBE1556237.1"/>
    </source>
</evidence>
<proteinExistence type="predicted"/>
<accession>A0A927MN90</accession>
<evidence type="ECO:0000313" key="2">
    <source>
        <dbReference type="Proteomes" id="UP000658225"/>
    </source>
</evidence>
<dbReference type="AlphaFoldDB" id="A0A927MN90"/>
<dbReference type="EMBL" id="JADBEL010000023">
    <property type="protein sequence ID" value="MBE1556237.1"/>
    <property type="molecule type" value="Genomic_DNA"/>
</dbReference>
<sequence>MIDSAILKQAINKISSIEEFQMDPKHLALDILALSMTFNDETKFGDVVNSVIDAIHSLLNDVSIGEDLEHNLVEWKSYHFSSPYTTYPGEEDMRMVYQSVTNIKILAFGHRYTPTDFYKRFINRI</sequence>
<dbReference type="RefSeq" id="WP_192599898.1">
    <property type="nucleotide sequence ID" value="NZ_JADBEL010000023.1"/>
</dbReference>
<comment type="caution">
    <text evidence="1">The sequence shown here is derived from an EMBL/GenBank/DDBJ whole genome shotgun (WGS) entry which is preliminary data.</text>
</comment>
<name>A0A927MN90_9BACL</name>
<dbReference type="Proteomes" id="UP000658225">
    <property type="component" value="Unassembled WGS sequence"/>
</dbReference>
<keyword evidence="2" id="KW-1185">Reference proteome</keyword>